<proteinExistence type="predicted"/>
<reference evidence="1 2" key="1">
    <citation type="journal article" date="2017" name="Curr. Biol.">
        <title>Genome architecture and evolution of a unichromosomal asexual nematode.</title>
        <authorList>
            <person name="Fradin H."/>
            <person name="Zegar C."/>
            <person name="Gutwein M."/>
            <person name="Lucas J."/>
            <person name="Kovtun M."/>
            <person name="Corcoran D."/>
            <person name="Baugh L.R."/>
            <person name="Kiontke K."/>
            <person name="Gunsalus K."/>
            <person name="Fitch D.H."/>
            <person name="Piano F."/>
        </authorList>
    </citation>
    <scope>NUCLEOTIDE SEQUENCE [LARGE SCALE GENOMIC DNA]</scope>
    <source>
        <strain evidence="1">PF1309</strain>
    </source>
</reference>
<dbReference type="AlphaFoldDB" id="A0A2A2LVZ7"/>
<sequence length="226" mass="25134">MMILQEIDFARQLGDYISARGPASFAFFLYGCNSQGEANDYPNYVYTYEDMLSMTHSLSDYYDDSCLKNNPLLLPTSTDDVSKANPFYAIDGWPVIAISVGSGVSQFAVLEAATPSLYAFLNATDGLWYESSGSDPMTMLCQLEIPEPPTTTIDPNQEWANPCQGPGNFSHFNELNNSKCYKVSDDMKTFAESMSYCLELAPKMVYKHPPVLTSIETEAEMMQLKG</sequence>
<dbReference type="EMBL" id="LIAE01006381">
    <property type="protein sequence ID" value="PAV90360.1"/>
    <property type="molecule type" value="Genomic_DNA"/>
</dbReference>
<keyword evidence="2" id="KW-1185">Reference proteome</keyword>
<dbReference type="CDD" id="cd00037">
    <property type="entry name" value="CLECT"/>
    <property type="match status" value="1"/>
</dbReference>
<dbReference type="STRING" id="2018661.A0A2A2LVZ7"/>
<organism evidence="1 2">
    <name type="scientific">Diploscapter pachys</name>
    <dbReference type="NCBI Taxonomy" id="2018661"/>
    <lineage>
        <taxon>Eukaryota</taxon>
        <taxon>Metazoa</taxon>
        <taxon>Ecdysozoa</taxon>
        <taxon>Nematoda</taxon>
        <taxon>Chromadorea</taxon>
        <taxon>Rhabditida</taxon>
        <taxon>Rhabditina</taxon>
        <taxon>Rhabditomorpha</taxon>
        <taxon>Rhabditoidea</taxon>
        <taxon>Rhabditidae</taxon>
        <taxon>Diploscapter</taxon>
    </lineage>
</organism>
<name>A0A2A2LVZ7_9BILA</name>
<dbReference type="OrthoDB" id="10680049at2759"/>
<gene>
    <name evidence="1" type="ORF">WR25_22090</name>
</gene>
<evidence type="ECO:0008006" key="3">
    <source>
        <dbReference type="Google" id="ProtNLM"/>
    </source>
</evidence>
<protein>
    <recommendedName>
        <fullName evidence="3">C-type lectin domain-containing protein</fullName>
    </recommendedName>
</protein>
<dbReference type="InterPro" id="IPR016187">
    <property type="entry name" value="CTDL_fold"/>
</dbReference>
<comment type="caution">
    <text evidence="1">The sequence shown here is derived from an EMBL/GenBank/DDBJ whole genome shotgun (WGS) entry which is preliminary data.</text>
</comment>
<dbReference type="SUPFAM" id="SSF56436">
    <property type="entry name" value="C-type lectin-like"/>
    <property type="match status" value="1"/>
</dbReference>
<evidence type="ECO:0000313" key="2">
    <source>
        <dbReference type="Proteomes" id="UP000218231"/>
    </source>
</evidence>
<dbReference type="Proteomes" id="UP000218231">
    <property type="component" value="Unassembled WGS sequence"/>
</dbReference>
<accession>A0A2A2LVZ7</accession>
<evidence type="ECO:0000313" key="1">
    <source>
        <dbReference type="EMBL" id="PAV90360.1"/>
    </source>
</evidence>